<dbReference type="eggNOG" id="COG0210">
    <property type="taxonomic scope" value="Bacteria"/>
</dbReference>
<dbReference type="InterPro" id="IPR027417">
    <property type="entry name" value="P-loop_NTPase"/>
</dbReference>
<accession>A0A087ABD4</accession>
<dbReference type="PROSITE" id="PS51198">
    <property type="entry name" value="UVRD_HELICASE_ATP_BIND"/>
    <property type="match status" value="1"/>
</dbReference>
<dbReference type="STRING" id="1437609.BCAL_0451"/>
<evidence type="ECO:0000256" key="9">
    <source>
        <dbReference type="ARBA" id="ARBA00048988"/>
    </source>
</evidence>
<dbReference type="GO" id="GO:0005524">
    <property type="term" value="F:ATP binding"/>
    <property type="evidence" value="ECO:0007669"/>
    <property type="project" value="UniProtKB-UniRule"/>
</dbReference>
<feature type="binding site" evidence="10">
    <location>
        <begin position="45"/>
        <end position="52"/>
    </location>
    <ligand>
        <name>ATP</name>
        <dbReference type="ChEBI" id="CHEBI:30616"/>
    </ligand>
</feature>
<dbReference type="EMBL" id="JGYS01000003">
    <property type="protein sequence ID" value="KFI56084.1"/>
    <property type="molecule type" value="Genomic_DNA"/>
</dbReference>
<dbReference type="SUPFAM" id="SSF52540">
    <property type="entry name" value="P-loop containing nucleoside triphosphate hydrolases"/>
    <property type="match status" value="1"/>
</dbReference>
<evidence type="ECO:0000256" key="1">
    <source>
        <dbReference type="ARBA" id="ARBA00009922"/>
    </source>
</evidence>
<sequence length="549" mass="60043">MATPLATMKGMDVGREGSGEDLLEGLDEMQLAAAKALDGPVRIIAGAGAGKTRTVTRRIAYACRTGRWDPARTLAVTFSVKAAAEMRVRLSSLGIGDSVTAATFHSAALHQLRRVWTDVCDAPFPRLVDDARDIAARAMRRVDPDLDQDDLTVRTVRDEINWAKISLVAPDQVARVAAVSDRCRPAGLEPDRFAEIYDAYEKEKTVRGEMDFDDILLMACHVLEDFEEASAAIRRSVGWLTVDEYQDVSPLQHRLMRLWLGDNRNVCVVGDPAQTIYSFAGASSYDLLGFADEFAPLSADIALNTDYRSTPQIVSYANRILAASPVRHEYLKLASAREKGRRVERTVYETDQEEARGVTARILRLMEQGVSPSDCAILTRINAQQAICCAALRHAGLRYRVKRDSGGAGVAPIADLDAAQRIAMVEALRESEAAASSGTGSSGIVRQGDATPTTAEQAERARVWVARLGQVTVSTVHASKGLEFKHVFLIGCSEGLMPYGSPAPGDELEEERRLMYVAVTRAEDTLHLSYARSKDGMGPQQRRLSRFLS</sequence>
<keyword evidence="2 10" id="KW-0547">Nucleotide-binding</keyword>
<evidence type="ECO:0000259" key="12">
    <source>
        <dbReference type="PROSITE" id="PS51198"/>
    </source>
</evidence>
<keyword evidence="6" id="KW-0413">Isomerase</keyword>
<evidence type="ECO:0000256" key="7">
    <source>
        <dbReference type="ARBA" id="ARBA00034617"/>
    </source>
</evidence>
<comment type="similarity">
    <text evidence="1">Belongs to the helicase family. UvrD subfamily.</text>
</comment>
<dbReference type="GO" id="GO:0043138">
    <property type="term" value="F:3'-5' DNA helicase activity"/>
    <property type="evidence" value="ECO:0007669"/>
    <property type="project" value="UniProtKB-EC"/>
</dbReference>
<feature type="domain" description="UvrD-like helicase ATP-binding" evidence="12">
    <location>
        <begin position="24"/>
        <end position="310"/>
    </location>
</feature>
<evidence type="ECO:0000256" key="8">
    <source>
        <dbReference type="ARBA" id="ARBA00034808"/>
    </source>
</evidence>
<comment type="catalytic activity">
    <reaction evidence="7">
        <text>Couples ATP hydrolysis with the unwinding of duplex DNA by translocating in the 3'-5' direction.</text>
        <dbReference type="EC" id="5.6.2.4"/>
    </reaction>
</comment>
<dbReference type="InterPro" id="IPR014017">
    <property type="entry name" value="DNA_helicase_UvrD-like_C"/>
</dbReference>
<evidence type="ECO:0000256" key="2">
    <source>
        <dbReference type="ARBA" id="ARBA00022741"/>
    </source>
</evidence>
<evidence type="ECO:0000256" key="6">
    <source>
        <dbReference type="ARBA" id="ARBA00023235"/>
    </source>
</evidence>
<organism evidence="14 15">
    <name type="scientific">Bifidobacterium callitrichos DSM 23973</name>
    <dbReference type="NCBI Taxonomy" id="1437609"/>
    <lineage>
        <taxon>Bacteria</taxon>
        <taxon>Bacillati</taxon>
        <taxon>Actinomycetota</taxon>
        <taxon>Actinomycetes</taxon>
        <taxon>Bifidobacteriales</taxon>
        <taxon>Bifidobacteriaceae</taxon>
        <taxon>Bifidobacterium</taxon>
    </lineage>
</organism>
<evidence type="ECO:0000313" key="14">
    <source>
        <dbReference type="EMBL" id="KFI56084.1"/>
    </source>
</evidence>
<feature type="region of interest" description="Disordered" evidence="11">
    <location>
        <begin position="433"/>
        <end position="453"/>
    </location>
</feature>
<keyword evidence="4 10" id="KW-0347">Helicase</keyword>
<dbReference type="GO" id="GO:0003677">
    <property type="term" value="F:DNA binding"/>
    <property type="evidence" value="ECO:0007669"/>
    <property type="project" value="UniProtKB-KW"/>
</dbReference>
<evidence type="ECO:0000256" key="11">
    <source>
        <dbReference type="SAM" id="MobiDB-lite"/>
    </source>
</evidence>
<evidence type="ECO:0000256" key="5">
    <source>
        <dbReference type="ARBA" id="ARBA00022840"/>
    </source>
</evidence>
<evidence type="ECO:0000256" key="10">
    <source>
        <dbReference type="PROSITE-ProRule" id="PRU00560"/>
    </source>
</evidence>
<dbReference type="CDD" id="cd17932">
    <property type="entry name" value="DEXQc_UvrD"/>
    <property type="match status" value="1"/>
</dbReference>
<dbReference type="EC" id="5.6.2.4" evidence="8"/>
<dbReference type="Proteomes" id="UP000029072">
    <property type="component" value="Unassembled WGS sequence"/>
</dbReference>
<comment type="catalytic activity">
    <reaction evidence="9">
        <text>ATP + H2O = ADP + phosphate + H(+)</text>
        <dbReference type="Rhea" id="RHEA:13065"/>
        <dbReference type="ChEBI" id="CHEBI:15377"/>
        <dbReference type="ChEBI" id="CHEBI:15378"/>
        <dbReference type="ChEBI" id="CHEBI:30616"/>
        <dbReference type="ChEBI" id="CHEBI:43474"/>
        <dbReference type="ChEBI" id="CHEBI:456216"/>
        <dbReference type="EC" id="5.6.2.4"/>
    </reaction>
</comment>
<dbReference type="AlphaFoldDB" id="A0A087ABD4"/>
<comment type="caution">
    <text evidence="14">The sequence shown here is derived from an EMBL/GenBank/DDBJ whole genome shotgun (WGS) entry which is preliminary data.</text>
</comment>
<reference evidence="14 15" key="1">
    <citation type="submission" date="2014-03" db="EMBL/GenBank/DDBJ databases">
        <title>Genomics of Bifidobacteria.</title>
        <authorList>
            <person name="Ventura M."/>
            <person name="Milani C."/>
            <person name="Lugli G.A."/>
        </authorList>
    </citation>
    <scope>NUCLEOTIDE SEQUENCE [LARGE SCALE GENOMIC DNA]</scope>
    <source>
        <strain evidence="14 15">DSM 23973</strain>
    </source>
</reference>
<dbReference type="PANTHER" id="PTHR11070:SF69">
    <property type="entry name" value="ATP-DEPENDENT DNA HELICASE UVRD2"/>
    <property type="match status" value="1"/>
</dbReference>
<dbReference type="InterPro" id="IPR000212">
    <property type="entry name" value="DNA_helicase_UvrD/REP"/>
</dbReference>
<dbReference type="Gene3D" id="3.40.50.300">
    <property type="entry name" value="P-loop containing nucleotide triphosphate hydrolases"/>
    <property type="match status" value="3"/>
</dbReference>
<keyword evidence="5 10" id="KW-0067">ATP-binding</keyword>
<dbReference type="GO" id="GO:0016887">
    <property type="term" value="F:ATP hydrolysis activity"/>
    <property type="evidence" value="ECO:0007669"/>
    <property type="project" value="RHEA"/>
</dbReference>
<protein>
    <recommendedName>
        <fullName evidence="8">DNA 3'-5' helicase</fullName>
        <ecNumber evidence="8">5.6.2.4</ecNumber>
    </recommendedName>
</protein>
<dbReference type="CDD" id="cd18807">
    <property type="entry name" value="SF1_C_UvrD"/>
    <property type="match status" value="1"/>
</dbReference>
<evidence type="ECO:0000259" key="13">
    <source>
        <dbReference type="PROSITE" id="PS51217"/>
    </source>
</evidence>
<proteinExistence type="inferred from homology"/>
<name>A0A087ABD4_9BIFI</name>
<dbReference type="InterPro" id="IPR013986">
    <property type="entry name" value="DExx_box_DNA_helicase_dom_sf"/>
</dbReference>
<gene>
    <name evidence="14" type="ORF">BCAL_0451</name>
</gene>
<dbReference type="GO" id="GO:0000725">
    <property type="term" value="P:recombinational repair"/>
    <property type="evidence" value="ECO:0007669"/>
    <property type="project" value="TreeGrafter"/>
</dbReference>
<keyword evidence="3 10" id="KW-0378">Hydrolase</keyword>
<feature type="compositionally biased region" description="Low complexity" evidence="11">
    <location>
        <begin position="433"/>
        <end position="443"/>
    </location>
</feature>
<dbReference type="PROSITE" id="PS51217">
    <property type="entry name" value="UVRD_HELICASE_CTER"/>
    <property type="match status" value="1"/>
</dbReference>
<feature type="domain" description="UvrD-like helicase C-terminal" evidence="13">
    <location>
        <begin position="311"/>
        <end position="549"/>
    </location>
</feature>
<dbReference type="Pfam" id="PF13361">
    <property type="entry name" value="UvrD_C"/>
    <property type="match status" value="2"/>
</dbReference>
<dbReference type="Gene3D" id="1.10.10.160">
    <property type="match status" value="1"/>
</dbReference>
<dbReference type="InterPro" id="IPR014016">
    <property type="entry name" value="UvrD-like_ATP-bd"/>
</dbReference>
<evidence type="ECO:0000313" key="15">
    <source>
        <dbReference type="Proteomes" id="UP000029072"/>
    </source>
</evidence>
<dbReference type="RefSeq" id="WP_420796801.1">
    <property type="nucleotide sequence ID" value="NZ_JDUV01000004.1"/>
</dbReference>
<dbReference type="PANTHER" id="PTHR11070">
    <property type="entry name" value="UVRD / RECB / PCRA DNA HELICASE FAMILY MEMBER"/>
    <property type="match status" value="1"/>
</dbReference>
<evidence type="ECO:0000256" key="4">
    <source>
        <dbReference type="ARBA" id="ARBA00022806"/>
    </source>
</evidence>
<evidence type="ECO:0000256" key="3">
    <source>
        <dbReference type="ARBA" id="ARBA00022801"/>
    </source>
</evidence>
<dbReference type="Pfam" id="PF00580">
    <property type="entry name" value="UvrD-helicase"/>
    <property type="match status" value="1"/>
</dbReference>